<dbReference type="GO" id="GO:0004222">
    <property type="term" value="F:metalloendopeptidase activity"/>
    <property type="evidence" value="ECO:0007669"/>
    <property type="project" value="InterPro"/>
</dbReference>
<evidence type="ECO:0000256" key="4">
    <source>
        <dbReference type="ARBA" id="ARBA00022833"/>
    </source>
</evidence>
<comment type="similarity">
    <text evidence="6">Belongs to the peptidase M48 family.</text>
</comment>
<dbReference type="AlphaFoldDB" id="A0A974SNQ6"/>
<dbReference type="InterPro" id="IPR051156">
    <property type="entry name" value="Mito/Outer_Membr_Metalloprot"/>
</dbReference>
<gene>
    <name evidence="10" type="ORF">IWH25_18295</name>
</gene>
<evidence type="ECO:0000256" key="1">
    <source>
        <dbReference type="ARBA" id="ARBA00022670"/>
    </source>
</evidence>
<dbReference type="EMBL" id="CP064781">
    <property type="protein sequence ID" value="QRJ63662.1"/>
    <property type="molecule type" value="Genomic_DNA"/>
</dbReference>
<dbReference type="GO" id="GO:0051603">
    <property type="term" value="P:proteolysis involved in protein catabolic process"/>
    <property type="evidence" value="ECO:0007669"/>
    <property type="project" value="TreeGrafter"/>
</dbReference>
<keyword evidence="11" id="KW-1185">Reference proteome</keyword>
<sequence>MLAATYYDGSSTRRHPVGLEVRDGHLLIDGNGVQRRIPVGEVDFGEAVEGAPRSISLPGGGCCEVHDNAALSHLLATAGIGESLVVRIQRRWHWALGAFIVVVASAAAAYLWGLPALAQQLAPHVPPLVARTLSDAALAQLDRGVLRPSRLPPARQEEIRRQAAALLTPQQTPPWRLHFRQAPRLGPNALALPGGDIIILDQLVELLGDERQIQAVVAHEVGHLAHHHAMRRLIQDATLSLVLAAWFGDVSSAAVATSGKLLQSGYSREAEIEADAYAASRMALRYGTVEPIVEVLKKLDKHAPAPGNSLFASHPDAATRIAAVRRLQQ</sequence>
<feature type="domain" description="DUF7092" evidence="9">
    <location>
        <begin position="1"/>
        <end position="77"/>
    </location>
</feature>
<keyword evidence="3 6" id="KW-0378">Hydrolase</keyword>
<evidence type="ECO:0000256" key="2">
    <source>
        <dbReference type="ARBA" id="ARBA00022723"/>
    </source>
</evidence>
<keyword evidence="2" id="KW-0479">Metal-binding</keyword>
<keyword evidence="7" id="KW-0472">Membrane</keyword>
<feature type="domain" description="Peptidase M48" evidence="8">
    <location>
        <begin position="155"/>
        <end position="326"/>
    </location>
</feature>
<evidence type="ECO:0000256" key="7">
    <source>
        <dbReference type="SAM" id="Phobius"/>
    </source>
</evidence>
<evidence type="ECO:0000259" key="8">
    <source>
        <dbReference type="Pfam" id="PF01435"/>
    </source>
</evidence>
<evidence type="ECO:0000313" key="11">
    <source>
        <dbReference type="Proteomes" id="UP000663444"/>
    </source>
</evidence>
<dbReference type="GO" id="GO:0016020">
    <property type="term" value="C:membrane"/>
    <property type="evidence" value="ECO:0007669"/>
    <property type="project" value="TreeGrafter"/>
</dbReference>
<evidence type="ECO:0000259" key="9">
    <source>
        <dbReference type="Pfam" id="PF23368"/>
    </source>
</evidence>
<reference evidence="10" key="1">
    <citation type="submission" date="2020-11" db="EMBL/GenBank/DDBJ databases">
        <title>Azospira restricta DSM 18626 genome sequence.</title>
        <authorList>
            <person name="Moe W.M."/>
        </authorList>
    </citation>
    <scope>NUCLEOTIDE SEQUENCE</scope>
    <source>
        <strain evidence="10">DSM 18626</strain>
    </source>
</reference>
<dbReference type="Proteomes" id="UP000663444">
    <property type="component" value="Chromosome"/>
</dbReference>
<dbReference type="PANTHER" id="PTHR22726">
    <property type="entry name" value="METALLOENDOPEPTIDASE OMA1"/>
    <property type="match status" value="1"/>
</dbReference>
<feature type="transmembrane region" description="Helical" evidence="7">
    <location>
        <begin position="92"/>
        <end position="113"/>
    </location>
</feature>
<dbReference type="RefSeq" id="WP_203387193.1">
    <property type="nucleotide sequence ID" value="NZ_CP064781.1"/>
</dbReference>
<keyword evidence="4 6" id="KW-0862">Zinc</keyword>
<comment type="cofactor">
    <cofactor evidence="6">
        <name>Zn(2+)</name>
        <dbReference type="ChEBI" id="CHEBI:29105"/>
    </cofactor>
    <text evidence="6">Binds 1 zinc ion per subunit.</text>
</comment>
<dbReference type="Pfam" id="PF01435">
    <property type="entry name" value="Peptidase_M48"/>
    <property type="match status" value="1"/>
</dbReference>
<organism evidence="10 11">
    <name type="scientific">Azospira restricta</name>
    <dbReference type="NCBI Taxonomy" id="404405"/>
    <lineage>
        <taxon>Bacteria</taxon>
        <taxon>Pseudomonadati</taxon>
        <taxon>Pseudomonadota</taxon>
        <taxon>Betaproteobacteria</taxon>
        <taxon>Rhodocyclales</taxon>
        <taxon>Rhodocyclaceae</taxon>
        <taxon>Azospira</taxon>
    </lineage>
</organism>
<dbReference type="InterPro" id="IPR001915">
    <property type="entry name" value="Peptidase_M48"/>
</dbReference>
<protein>
    <submittedName>
        <fullName evidence="10">M48 family metallopeptidase</fullName>
    </submittedName>
</protein>
<keyword evidence="7" id="KW-0812">Transmembrane</keyword>
<dbReference type="PANTHER" id="PTHR22726:SF1">
    <property type="entry name" value="METALLOENDOPEPTIDASE OMA1, MITOCHONDRIAL"/>
    <property type="match status" value="1"/>
</dbReference>
<dbReference type="KEGG" id="ares:IWH25_18295"/>
<accession>A0A974SNQ6</accession>
<keyword evidence="1 6" id="KW-0645">Protease</keyword>
<dbReference type="GO" id="GO:0046872">
    <property type="term" value="F:metal ion binding"/>
    <property type="evidence" value="ECO:0007669"/>
    <property type="project" value="UniProtKB-KW"/>
</dbReference>
<evidence type="ECO:0000256" key="6">
    <source>
        <dbReference type="RuleBase" id="RU003983"/>
    </source>
</evidence>
<dbReference type="Pfam" id="PF23368">
    <property type="entry name" value="DUF7092"/>
    <property type="match status" value="1"/>
</dbReference>
<dbReference type="Gene3D" id="3.30.2010.10">
    <property type="entry name" value="Metalloproteases ('zincins'), catalytic domain"/>
    <property type="match status" value="1"/>
</dbReference>
<evidence type="ECO:0000313" key="10">
    <source>
        <dbReference type="EMBL" id="QRJ63662.1"/>
    </source>
</evidence>
<evidence type="ECO:0000256" key="5">
    <source>
        <dbReference type="ARBA" id="ARBA00023049"/>
    </source>
</evidence>
<keyword evidence="7" id="KW-1133">Transmembrane helix</keyword>
<proteinExistence type="inferred from homology"/>
<name>A0A974SNQ6_9RHOO</name>
<keyword evidence="5 6" id="KW-0482">Metalloprotease</keyword>
<dbReference type="CDD" id="cd07332">
    <property type="entry name" value="M48C_Oma1_like"/>
    <property type="match status" value="1"/>
</dbReference>
<evidence type="ECO:0000256" key="3">
    <source>
        <dbReference type="ARBA" id="ARBA00022801"/>
    </source>
</evidence>
<dbReference type="InterPro" id="IPR055518">
    <property type="entry name" value="DUF7092"/>
</dbReference>